<dbReference type="AlphaFoldDB" id="J3MQB5"/>
<feature type="compositionally biased region" description="Low complexity" evidence="1">
    <location>
        <begin position="1"/>
        <end position="10"/>
    </location>
</feature>
<dbReference type="Proteomes" id="UP000006038">
    <property type="component" value="Chromosome 8"/>
</dbReference>
<keyword evidence="3" id="KW-1185">Reference proteome</keyword>
<name>J3MQB5_ORYBR</name>
<accession>J3MQB5</accession>
<reference evidence="2" key="1">
    <citation type="journal article" date="2013" name="Nat. Commun.">
        <title>Whole-genome sequencing of Oryza brachyantha reveals mechanisms underlying Oryza genome evolution.</title>
        <authorList>
            <person name="Chen J."/>
            <person name="Huang Q."/>
            <person name="Gao D."/>
            <person name="Wang J."/>
            <person name="Lang Y."/>
            <person name="Liu T."/>
            <person name="Li B."/>
            <person name="Bai Z."/>
            <person name="Luis Goicoechea J."/>
            <person name="Liang C."/>
            <person name="Chen C."/>
            <person name="Zhang W."/>
            <person name="Sun S."/>
            <person name="Liao Y."/>
            <person name="Zhang X."/>
            <person name="Yang L."/>
            <person name="Song C."/>
            <person name="Wang M."/>
            <person name="Shi J."/>
            <person name="Liu G."/>
            <person name="Liu J."/>
            <person name="Zhou H."/>
            <person name="Zhou W."/>
            <person name="Yu Q."/>
            <person name="An N."/>
            <person name="Chen Y."/>
            <person name="Cai Q."/>
            <person name="Wang B."/>
            <person name="Liu B."/>
            <person name="Min J."/>
            <person name="Huang Y."/>
            <person name="Wu H."/>
            <person name="Li Z."/>
            <person name="Zhang Y."/>
            <person name="Yin Y."/>
            <person name="Song W."/>
            <person name="Jiang J."/>
            <person name="Jackson S.A."/>
            <person name="Wing R.A."/>
            <person name="Wang J."/>
            <person name="Chen M."/>
        </authorList>
    </citation>
    <scope>NUCLEOTIDE SEQUENCE [LARGE SCALE GENOMIC DNA]</scope>
    <source>
        <strain evidence="2">cv. IRGC 101232</strain>
    </source>
</reference>
<evidence type="ECO:0000313" key="2">
    <source>
        <dbReference type="EnsemblPlants" id="OB08G12940.1"/>
    </source>
</evidence>
<organism evidence="2">
    <name type="scientific">Oryza brachyantha</name>
    <name type="common">malo sina</name>
    <dbReference type="NCBI Taxonomy" id="4533"/>
    <lineage>
        <taxon>Eukaryota</taxon>
        <taxon>Viridiplantae</taxon>
        <taxon>Streptophyta</taxon>
        <taxon>Embryophyta</taxon>
        <taxon>Tracheophyta</taxon>
        <taxon>Spermatophyta</taxon>
        <taxon>Magnoliopsida</taxon>
        <taxon>Liliopsida</taxon>
        <taxon>Poales</taxon>
        <taxon>Poaceae</taxon>
        <taxon>BOP clade</taxon>
        <taxon>Oryzoideae</taxon>
        <taxon>Oryzeae</taxon>
        <taxon>Oryzinae</taxon>
        <taxon>Oryza</taxon>
    </lineage>
</organism>
<feature type="compositionally biased region" description="Basic residues" evidence="1">
    <location>
        <begin position="88"/>
        <end position="99"/>
    </location>
</feature>
<feature type="compositionally biased region" description="Basic and acidic residues" evidence="1">
    <location>
        <begin position="100"/>
        <end position="121"/>
    </location>
</feature>
<proteinExistence type="predicted"/>
<reference evidence="2" key="2">
    <citation type="submission" date="2013-04" db="UniProtKB">
        <authorList>
            <consortium name="EnsemblPlants"/>
        </authorList>
    </citation>
    <scope>IDENTIFICATION</scope>
</reference>
<feature type="compositionally biased region" description="Basic residues" evidence="1">
    <location>
        <begin position="11"/>
        <end position="37"/>
    </location>
</feature>
<evidence type="ECO:0000313" key="3">
    <source>
        <dbReference type="Proteomes" id="UP000006038"/>
    </source>
</evidence>
<dbReference type="HOGENOM" id="CLU_1943572_0_0_1"/>
<dbReference type="Gramene" id="OB08G12940.1">
    <property type="protein sequence ID" value="OB08G12940.1"/>
    <property type="gene ID" value="OB08G12940"/>
</dbReference>
<protein>
    <submittedName>
        <fullName evidence="2">Uncharacterized protein</fullName>
    </submittedName>
</protein>
<sequence length="130" mass="14988">PLRGLRLAPPRARRRALRHAVRCRRRPRGRRRRRRRRGGGDAGGVQGVRRRRRRVHLGVGAAGGAQEAGAPGGRQPRHRARDDLQRRPQQRRPRRLRRVQVHDAGHHRLERLIHPSLHESIHSSNPSKSS</sequence>
<evidence type="ECO:0000256" key="1">
    <source>
        <dbReference type="SAM" id="MobiDB-lite"/>
    </source>
</evidence>
<dbReference type="EnsemblPlants" id="OB08G12940.1">
    <property type="protein sequence ID" value="OB08G12940.1"/>
    <property type="gene ID" value="OB08G12940"/>
</dbReference>
<feature type="region of interest" description="Disordered" evidence="1">
    <location>
        <begin position="1"/>
        <end position="130"/>
    </location>
</feature>